<reference evidence="3 4" key="1">
    <citation type="submission" date="2019-02" db="EMBL/GenBank/DDBJ databases">
        <title>Deep-cultivation of Planctomycetes and their phenomic and genomic characterization uncovers novel biology.</title>
        <authorList>
            <person name="Wiegand S."/>
            <person name="Jogler M."/>
            <person name="Boedeker C."/>
            <person name="Pinto D."/>
            <person name="Vollmers J."/>
            <person name="Rivas-Marin E."/>
            <person name="Kohn T."/>
            <person name="Peeters S.H."/>
            <person name="Heuer A."/>
            <person name="Rast P."/>
            <person name="Oberbeckmann S."/>
            <person name="Bunk B."/>
            <person name="Jeske O."/>
            <person name="Meyerdierks A."/>
            <person name="Storesund J.E."/>
            <person name="Kallscheuer N."/>
            <person name="Luecker S."/>
            <person name="Lage O.M."/>
            <person name="Pohl T."/>
            <person name="Merkel B.J."/>
            <person name="Hornburger P."/>
            <person name="Mueller R.-W."/>
            <person name="Bruemmer F."/>
            <person name="Labrenz M."/>
            <person name="Spormann A.M."/>
            <person name="Op Den Camp H."/>
            <person name="Overmann J."/>
            <person name="Amann R."/>
            <person name="Jetten M.S.M."/>
            <person name="Mascher T."/>
            <person name="Medema M.H."/>
            <person name="Devos D.P."/>
            <person name="Kaster A.-K."/>
            <person name="Ovreas L."/>
            <person name="Rohde M."/>
            <person name="Galperin M.Y."/>
            <person name="Jogler C."/>
        </authorList>
    </citation>
    <scope>NUCLEOTIDE SEQUENCE [LARGE SCALE GENOMIC DNA]</scope>
    <source>
        <strain evidence="3 4">V7</strain>
    </source>
</reference>
<sequence length="298" mass="30957" precursor="true">MNCSKTRLFSMMLLAIAATSFSPVSAQIVGTDDLLTASRCDHVIGMMHRYGVNNSIDRSASYSMLHHGPFGAAVIPVGELGDLCIANISRVADDNPACGPKIAVDIKNHSIRDVCDFHVTAVAVLGRIFPTSPNVTAKVDKICAGQTVQIQLTLPLDALAMGNRNGQAIGFQRLVVAIDSHDVLMETNEANNLRAMEVTEIPWLTTAVTTEVSATEVGSVETGAGTVVATNAASSQAPAANVAPTATETTVATPPASSANGESQGQAEPTVPMTDLQSAIKQMGQSTITAKKAAADTL</sequence>
<feature type="chain" id="PRO_5023036470" description="CARDB domain-containing protein" evidence="2">
    <location>
        <begin position="27"/>
        <end position="298"/>
    </location>
</feature>
<feature type="compositionally biased region" description="Low complexity" evidence="1">
    <location>
        <begin position="233"/>
        <end position="260"/>
    </location>
</feature>
<evidence type="ECO:0000256" key="2">
    <source>
        <dbReference type="SAM" id="SignalP"/>
    </source>
</evidence>
<gene>
    <name evidence="3" type="ORF">V7x_03920</name>
</gene>
<evidence type="ECO:0000313" key="4">
    <source>
        <dbReference type="Proteomes" id="UP000316476"/>
    </source>
</evidence>
<dbReference type="AlphaFoldDB" id="A0A5C6FTN2"/>
<dbReference type="OrthoDB" id="264142at2"/>
<feature type="region of interest" description="Disordered" evidence="1">
    <location>
        <begin position="233"/>
        <end position="271"/>
    </location>
</feature>
<keyword evidence="2" id="KW-0732">Signal</keyword>
<feature type="signal peptide" evidence="2">
    <location>
        <begin position="1"/>
        <end position="26"/>
    </location>
</feature>
<accession>A0A5C6FTN2</accession>
<evidence type="ECO:0008006" key="5">
    <source>
        <dbReference type="Google" id="ProtNLM"/>
    </source>
</evidence>
<organism evidence="3 4">
    <name type="scientific">Crateriforma conspicua</name>
    <dbReference type="NCBI Taxonomy" id="2527996"/>
    <lineage>
        <taxon>Bacteria</taxon>
        <taxon>Pseudomonadati</taxon>
        <taxon>Planctomycetota</taxon>
        <taxon>Planctomycetia</taxon>
        <taxon>Planctomycetales</taxon>
        <taxon>Planctomycetaceae</taxon>
        <taxon>Crateriforma</taxon>
    </lineage>
</organism>
<evidence type="ECO:0000313" key="3">
    <source>
        <dbReference type="EMBL" id="TWU64848.1"/>
    </source>
</evidence>
<proteinExistence type="predicted"/>
<dbReference type="RefSeq" id="WP_146410457.1">
    <property type="nucleotide sequence ID" value="NZ_SJPZ01000001.1"/>
</dbReference>
<comment type="caution">
    <text evidence="3">The sequence shown here is derived from an EMBL/GenBank/DDBJ whole genome shotgun (WGS) entry which is preliminary data.</text>
</comment>
<dbReference type="Proteomes" id="UP000316476">
    <property type="component" value="Unassembled WGS sequence"/>
</dbReference>
<evidence type="ECO:0000256" key="1">
    <source>
        <dbReference type="SAM" id="MobiDB-lite"/>
    </source>
</evidence>
<name>A0A5C6FTN2_9PLAN</name>
<dbReference type="EMBL" id="SJPZ01000001">
    <property type="protein sequence ID" value="TWU64848.1"/>
    <property type="molecule type" value="Genomic_DNA"/>
</dbReference>
<protein>
    <recommendedName>
        <fullName evidence="5">CARDB domain-containing protein</fullName>
    </recommendedName>
</protein>